<evidence type="ECO:0000313" key="2">
    <source>
        <dbReference type="Proteomes" id="UP000298663"/>
    </source>
</evidence>
<comment type="caution">
    <text evidence="1">The sequence shown here is derived from an EMBL/GenBank/DDBJ whole genome shotgun (WGS) entry which is preliminary data.</text>
</comment>
<dbReference type="EMBL" id="AZBU02000001">
    <property type="protein sequence ID" value="TMS32386.1"/>
    <property type="molecule type" value="Genomic_DNA"/>
</dbReference>
<reference evidence="1 2" key="1">
    <citation type="journal article" date="2015" name="Genome Biol.">
        <title>Comparative genomics of Steinernema reveals deeply conserved gene regulatory networks.</title>
        <authorList>
            <person name="Dillman A.R."/>
            <person name="Macchietto M."/>
            <person name="Porter C.F."/>
            <person name="Rogers A."/>
            <person name="Williams B."/>
            <person name="Antoshechkin I."/>
            <person name="Lee M.M."/>
            <person name="Goodwin Z."/>
            <person name="Lu X."/>
            <person name="Lewis E.E."/>
            <person name="Goodrich-Blair H."/>
            <person name="Stock S.P."/>
            <person name="Adams B.J."/>
            <person name="Sternberg P.W."/>
            <person name="Mortazavi A."/>
        </authorList>
    </citation>
    <scope>NUCLEOTIDE SEQUENCE [LARGE SCALE GENOMIC DNA]</scope>
    <source>
        <strain evidence="1 2">ALL</strain>
    </source>
</reference>
<accession>A0A4U8UI47</accession>
<dbReference type="Proteomes" id="UP000298663">
    <property type="component" value="Unassembled WGS sequence"/>
</dbReference>
<sequence length="161" mass="18533">MDATFNVCSSDGVVFQVNLKYGGMSKMVLKLMTELPGFTDAVPLNHIDSAELHWGLKWLEFYFPIMSEKFPQEPHLKNDEVIFLDQMERNVDVLSIGRKFGCSKLSQRYQFWYVFEKIKNGEPMAARDCFNAILADVLRTAMQVDAQRDARQDQQNAELNA</sequence>
<gene>
    <name evidence="1" type="ORF">L596_000232</name>
</gene>
<dbReference type="AlphaFoldDB" id="A0A4U8UI47"/>
<dbReference type="InterPro" id="IPR011333">
    <property type="entry name" value="SKP1/BTB/POZ_sf"/>
</dbReference>
<evidence type="ECO:0000313" key="1">
    <source>
        <dbReference type="EMBL" id="TMS32386.1"/>
    </source>
</evidence>
<dbReference type="SUPFAM" id="SSF54695">
    <property type="entry name" value="POZ domain"/>
    <property type="match status" value="1"/>
</dbReference>
<proteinExistence type="predicted"/>
<organism evidence="1 2">
    <name type="scientific">Steinernema carpocapsae</name>
    <name type="common">Entomopathogenic nematode</name>
    <dbReference type="NCBI Taxonomy" id="34508"/>
    <lineage>
        <taxon>Eukaryota</taxon>
        <taxon>Metazoa</taxon>
        <taxon>Ecdysozoa</taxon>
        <taxon>Nematoda</taxon>
        <taxon>Chromadorea</taxon>
        <taxon>Rhabditida</taxon>
        <taxon>Tylenchina</taxon>
        <taxon>Panagrolaimomorpha</taxon>
        <taxon>Strongyloidoidea</taxon>
        <taxon>Steinernematidae</taxon>
        <taxon>Steinernema</taxon>
    </lineage>
</organism>
<name>A0A4U8UI47_STECR</name>
<protein>
    <submittedName>
        <fullName evidence="1">Uncharacterized protein</fullName>
    </submittedName>
</protein>
<reference evidence="1 2" key="2">
    <citation type="journal article" date="2019" name="G3 (Bethesda)">
        <title>Hybrid Assembly of the Genome of the Entomopathogenic Nematode Steinernema carpocapsae Identifies the X-Chromosome.</title>
        <authorList>
            <person name="Serra L."/>
            <person name="Macchietto M."/>
            <person name="Macias-Munoz A."/>
            <person name="McGill C.J."/>
            <person name="Rodriguez I.M."/>
            <person name="Rodriguez B."/>
            <person name="Murad R."/>
            <person name="Mortazavi A."/>
        </authorList>
    </citation>
    <scope>NUCLEOTIDE SEQUENCE [LARGE SCALE GENOMIC DNA]</scope>
    <source>
        <strain evidence="1 2">ALL</strain>
    </source>
</reference>
<keyword evidence="2" id="KW-1185">Reference proteome</keyword>